<protein>
    <recommendedName>
        <fullName evidence="2">histidine kinase</fullName>
        <ecNumber evidence="2">2.7.13.3</ecNumber>
    </recommendedName>
</protein>
<organism evidence="3 4">
    <name type="scientific">Brevundimonas nasdae</name>
    <dbReference type="NCBI Taxonomy" id="172043"/>
    <lineage>
        <taxon>Bacteria</taxon>
        <taxon>Pseudomonadati</taxon>
        <taxon>Pseudomonadota</taxon>
        <taxon>Alphaproteobacteria</taxon>
        <taxon>Caulobacterales</taxon>
        <taxon>Caulobacteraceae</taxon>
        <taxon>Brevundimonas</taxon>
    </lineage>
</organism>
<keyword evidence="4" id="KW-1185">Reference proteome</keyword>
<dbReference type="EMBL" id="CP080034">
    <property type="protein sequence ID" value="QYC11270.1"/>
    <property type="molecule type" value="Genomic_DNA"/>
</dbReference>
<reference evidence="3 4" key="1">
    <citation type="submission" date="2021-07" db="EMBL/GenBank/DDBJ databases">
        <title>Isolation and characterization of bacteria from a gold mining with a capacity of golden bioaccumulation.</title>
        <authorList>
            <person name="Yang X.J."/>
        </authorList>
    </citation>
    <scope>NUCLEOTIDE SEQUENCE [LARGE SCALE GENOMIC DNA]</scope>
    <source>
        <strain evidence="3 4">Au29</strain>
    </source>
</reference>
<evidence type="ECO:0000256" key="1">
    <source>
        <dbReference type="ARBA" id="ARBA00000085"/>
    </source>
</evidence>
<dbReference type="InterPro" id="IPR003661">
    <property type="entry name" value="HisK_dim/P_dom"/>
</dbReference>
<dbReference type="EC" id="2.7.13.3" evidence="2"/>
<name>A0ABX8TJ93_9CAUL</name>
<evidence type="ECO:0000313" key="3">
    <source>
        <dbReference type="EMBL" id="QYC11270.1"/>
    </source>
</evidence>
<dbReference type="Proteomes" id="UP000824334">
    <property type="component" value="Chromosome"/>
</dbReference>
<proteinExistence type="predicted"/>
<dbReference type="CDD" id="cd00082">
    <property type="entry name" value="HisKA"/>
    <property type="match status" value="1"/>
</dbReference>
<gene>
    <name evidence="3" type="ORF">KWG56_04550</name>
</gene>
<accession>A0ABX8TJ93</accession>
<comment type="catalytic activity">
    <reaction evidence="1">
        <text>ATP + protein L-histidine = ADP + protein N-phospho-L-histidine.</text>
        <dbReference type="EC" id="2.7.13.3"/>
    </reaction>
</comment>
<evidence type="ECO:0000256" key="2">
    <source>
        <dbReference type="ARBA" id="ARBA00012438"/>
    </source>
</evidence>
<sequence>MGRLVKGLLGPAVLGLMALRPDLVVRRCRPEAIRQMTRAFAARSAADMTPVNVASGAQKKQSEFTTAAAHEFRTPLAGLRIQVQIAANTTDAAIRTRA</sequence>
<evidence type="ECO:0000313" key="4">
    <source>
        <dbReference type="Proteomes" id="UP000824334"/>
    </source>
</evidence>